<evidence type="ECO:0000313" key="1">
    <source>
        <dbReference type="EMBL" id="CAJ2505593.1"/>
    </source>
</evidence>
<sequence length="62" mass="6887">MLDSDLVSKLLNEVIQVVEKGKPLLDEDRPMILGTKNRAERVPLLVSAVREDQRSVSIGTIT</sequence>
<comment type="caution">
    <text evidence="1">The sequence shown here is derived from an EMBL/GenBank/DDBJ whole genome shotgun (WGS) entry which is preliminary data.</text>
</comment>
<gene>
    <name evidence="1" type="ORF">KHLLAP_LOCUS6061</name>
</gene>
<accession>A0AAI8YFQ0</accession>
<organism evidence="1 2">
    <name type="scientific">Anthostomella pinea</name>
    <dbReference type="NCBI Taxonomy" id="933095"/>
    <lineage>
        <taxon>Eukaryota</taxon>
        <taxon>Fungi</taxon>
        <taxon>Dikarya</taxon>
        <taxon>Ascomycota</taxon>
        <taxon>Pezizomycotina</taxon>
        <taxon>Sordariomycetes</taxon>
        <taxon>Xylariomycetidae</taxon>
        <taxon>Xylariales</taxon>
        <taxon>Xylariaceae</taxon>
        <taxon>Anthostomella</taxon>
    </lineage>
</organism>
<reference evidence="1" key="1">
    <citation type="submission" date="2023-10" db="EMBL/GenBank/DDBJ databases">
        <authorList>
            <person name="Hackl T."/>
        </authorList>
    </citation>
    <scope>NUCLEOTIDE SEQUENCE</scope>
</reference>
<proteinExistence type="predicted"/>
<dbReference type="EMBL" id="CAUWAG010000007">
    <property type="protein sequence ID" value="CAJ2505593.1"/>
    <property type="molecule type" value="Genomic_DNA"/>
</dbReference>
<name>A0AAI8YFQ0_9PEZI</name>
<protein>
    <submittedName>
        <fullName evidence="1">Uu.00g129870.m01.CDS01</fullName>
    </submittedName>
</protein>
<dbReference type="Proteomes" id="UP001295740">
    <property type="component" value="Unassembled WGS sequence"/>
</dbReference>
<keyword evidence="2" id="KW-1185">Reference proteome</keyword>
<dbReference type="AlphaFoldDB" id="A0AAI8YFQ0"/>
<evidence type="ECO:0000313" key="2">
    <source>
        <dbReference type="Proteomes" id="UP001295740"/>
    </source>
</evidence>